<protein>
    <recommendedName>
        <fullName evidence="6">4'-phosphopantetheinyl transferase domain-containing protein</fullName>
    </recommendedName>
</protein>
<evidence type="ECO:0000256" key="1">
    <source>
        <dbReference type="ARBA" id="ARBA00022679"/>
    </source>
</evidence>
<feature type="domain" description="Polyketide synthase dehydratase" evidence="3">
    <location>
        <begin position="167"/>
        <end position="300"/>
    </location>
</feature>
<dbReference type="AlphaFoldDB" id="A0A5E6M6E4"/>
<comment type="caution">
    <text evidence="4">The sequence shown here is derived from an EMBL/GenBank/DDBJ whole genome shotgun (WGS) entry which is preliminary data.</text>
</comment>
<dbReference type="InterPro" id="IPR037143">
    <property type="entry name" value="4-PPantetheinyl_Trfase_dom_sf"/>
</dbReference>
<proteinExistence type="predicted"/>
<dbReference type="Gene3D" id="3.10.129.110">
    <property type="entry name" value="Polyketide synthase dehydratase"/>
    <property type="match status" value="1"/>
</dbReference>
<dbReference type="EMBL" id="CABFUZ020000074">
    <property type="protein sequence ID" value="VVM04927.1"/>
    <property type="molecule type" value="Genomic_DNA"/>
</dbReference>
<organism evidence="4 5">
    <name type="scientific">Methylacidimicrobium cyclopophantes</name>
    <dbReference type="NCBI Taxonomy" id="1041766"/>
    <lineage>
        <taxon>Bacteria</taxon>
        <taxon>Pseudomonadati</taxon>
        <taxon>Verrucomicrobiota</taxon>
        <taxon>Methylacidimicrobium</taxon>
    </lineage>
</organism>
<keyword evidence="5" id="KW-1185">Reference proteome</keyword>
<dbReference type="GO" id="GO:0008897">
    <property type="term" value="F:holo-[acyl-carrier-protein] synthase activity"/>
    <property type="evidence" value="ECO:0007669"/>
    <property type="project" value="InterPro"/>
</dbReference>
<dbReference type="Pfam" id="PF14765">
    <property type="entry name" value="PS-DH"/>
    <property type="match status" value="1"/>
</dbReference>
<dbReference type="InterPro" id="IPR008278">
    <property type="entry name" value="4-PPantetheinyl_Trfase_dom"/>
</dbReference>
<name>A0A5E6M6E4_9BACT</name>
<evidence type="ECO:0000259" key="2">
    <source>
        <dbReference type="Pfam" id="PF01648"/>
    </source>
</evidence>
<keyword evidence="1" id="KW-0808">Transferase</keyword>
<dbReference type="GO" id="GO:0000287">
    <property type="term" value="F:magnesium ion binding"/>
    <property type="evidence" value="ECO:0007669"/>
    <property type="project" value="InterPro"/>
</dbReference>
<evidence type="ECO:0000313" key="5">
    <source>
        <dbReference type="Proteomes" id="UP000381693"/>
    </source>
</evidence>
<dbReference type="InterPro" id="IPR042104">
    <property type="entry name" value="PKS_dehydratase_sf"/>
</dbReference>
<dbReference type="InterPro" id="IPR049551">
    <property type="entry name" value="PKS_DH_C"/>
</dbReference>
<reference evidence="4" key="1">
    <citation type="submission" date="2019-09" db="EMBL/GenBank/DDBJ databases">
        <authorList>
            <person name="Cremers G."/>
        </authorList>
    </citation>
    <scope>NUCLEOTIDE SEQUENCE [LARGE SCALE GENOMIC DNA]</scope>
    <source>
        <strain evidence="4">3B</strain>
    </source>
</reference>
<dbReference type="Pfam" id="PF01648">
    <property type="entry name" value="ACPS"/>
    <property type="match status" value="1"/>
</dbReference>
<dbReference type="OrthoDB" id="219272at2"/>
<evidence type="ECO:0000313" key="4">
    <source>
        <dbReference type="EMBL" id="VVM04927.1"/>
    </source>
</evidence>
<accession>A0A5E6M6E4</accession>
<dbReference type="SUPFAM" id="SSF56214">
    <property type="entry name" value="4'-phosphopantetheinyl transferase"/>
    <property type="match status" value="1"/>
</dbReference>
<feature type="domain" description="4'-phosphopantetheinyl transferase" evidence="2">
    <location>
        <begin position="449"/>
        <end position="535"/>
    </location>
</feature>
<dbReference type="Gene3D" id="3.90.470.20">
    <property type="entry name" value="4'-phosphopantetheinyl transferase domain"/>
    <property type="match status" value="1"/>
</dbReference>
<sequence>MIRSPDPASTACRLPFLGKILRFSPERFVEVESCLSLDEALFLADHLFPFTPGERAPEGSLAILPLAMSLEAMAEAAACLAPGLGWVGFRRVHASRWISVEEPIRTVLRAESRPCKASRRPVEVVVSLHPEEQAGAAVSGLALFADRYSAQISFSFGAVEKGGERSLTGEEAYARGLLFHGPSLRCLVGPLFLGRKIALGHFLVRPRGGLFRSRPNPELLCDPQLLDGIAQLVALWARREGRIVFPVGFSHLEVYGPPPPPGSRLRAGITIREEKGPILLANAELVDSRERSWLRVEGWRGWSLRLPEKLTDFALSSGSRFLGEPIELSGRSARTAAILLPATAWGDFPEELLARGSLQARELVEWKSLDRPILGRREWLLGRLALKEALRLLLGSVSPSSPSPHLRALALVGERGSAPRLCDAPLASSPHLSLAHASGFALGAASEAPIGVDLEPIREPGELLWEALSEEERKAVSSFAKANAQEGFFRLWCAKEAAGKLFGSGLGRGPRALEARWQGEGDFLVRLRGSGSETVVRTAVREGNVLAWTR</sequence>
<dbReference type="Proteomes" id="UP000381693">
    <property type="component" value="Unassembled WGS sequence"/>
</dbReference>
<dbReference type="RefSeq" id="WP_142524425.1">
    <property type="nucleotide sequence ID" value="NZ_CABFUZ020000074.1"/>
</dbReference>
<evidence type="ECO:0000259" key="3">
    <source>
        <dbReference type="Pfam" id="PF14765"/>
    </source>
</evidence>
<evidence type="ECO:0008006" key="6">
    <source>
        <dbReference type="Google" id="ProtNLM"/>
    </source>
</evidence>
<gene>
    <name evidence="4" type="ORF">MAMC_00306</name>
</gene>